<proteinExistence type="predicted"/>
<dbReference type="Proteomes" id="UP000635628">
    <property type="component" value="Unassembled WGS sequence"/>
</dbReference>
<evidence type="ECO:0000313" key="1">
    <source>
        <dbReference type="EMBL" id="CAB5496777.1"/>
    </source>
</evidence>
<keyword evidence="2" id="KW-1185">Reference proteome</keyword>
<name>A0ACA8ZNJ0_9GAMM</name>
<sequence length="142" mass="16190">MDLVFVALRIKQVVIGKNKSVATDIRAIFNAPNGDEAKRQLDLFIDKYQTSMPKLTQWAEDNIPEGLSIFGLGLCEFNRKRLRTSNMIERLNQSVKQRTKVAKIFANEDSCLRLVSAVVMEISDEWQSSKAYLSLSDDEFLD</sequence>
<comment type="caution">
    <text evidence="1">The sequence shown here is derived from an EMBL/GenBank/DDBJ whole genome shotgun (WGS) entry which is preliminary data.</text>
</comment>
<organism evidence="1 2">
    <name type="scientific">Bathymodiolus azoricus thioautotrophic gill symbiont</name>
    <dbReference type="NCBI Taxonomy" id="235205"/>
    <lineage>
        <taxon>Bacteria</taxon>
        <taxon>Pseudomonadati</taxon>
        <taxon>Pseudomonadota</taxon>
        <taxon>Gammaproteobacteria</taxon>
        <taxon>sulfur-oxidizing symbionts</taxon>
    </lineage>
</organism>
<accession>A0ACA8ZNJ0</accession>
<dbReference type="EMBL" id="CAESAP020000104">
    <property type="protein sequence ID" value="CAB5496777.1"/>
    <property type="molecule type" value="Genomic_DNA"/>
</dbReference>
<evidence type="ECO:0000313" key="2">
    <source>
        <dbReference type="Proteomes" id="UP000635628"/>
    </source>
</evidence>
<reference evidence="1" key="1">
    <citation type="submission" date="2020-05" db="EMBL/GenBank/DDBJ databases">
        <authorList>
            <person name="Petersen J."/>
            <person name="Sayavedra L."/>
        </authorList>
    </citation>
    <scope>NUCLEOTIDE SEQUENCE</scope>
    <source>
        <strain evidence="1">B azoricus SOX Menez Gwen</strain>
    </source>
</reference>
<protein>
    <submittedName>
        <fullName evidence="1">Uncharacterized protein</fullName>
    </submittedName>
</protein>
<gene>
    <name evidence="1" type="ORF">AZO1586R_491</name>
</gene>